<evidence type="ECO:0000313" key="3">
    <source>
        <dbReference type="Proteomes" id="UP000823910"/>
    </source>
</evidence>
<gene>
    <name evidence="2" type="ORF">H9704_10875</name>
</gene>
<keyword evidence="1" id="KW-1133">Transmembrane helix</keyword>
<evidence type="ECO:0000256" key="1">
    <source>
        <dbReference type="SAM" id="Phobius"/>
    </source>
</evidence>
<reference evidence="2" key="2">
    <citation type="submission" date="2021-04" db="EMBL/GenBank/DDBJ databases">
        <authorList>
            <person name="Gilroy R."/>
        </authorList>
    </citation>
    <scope>NUCLEOTIDE SEQUENCE</scope>
    <source>
        <strain evidence="2">CHK180-15479</strain>
    </source>
</reference>
<dbReference type="EMBL" id="DWWT01000055">
    <property type="protein sequence ID" value="HJC06635.1"/>
    <property type="molecule type" value="Genomic_DNA"/>
</dbReference>
<sequence>MNENQSVQQIYEKEYIPYSIKWGRFTSLLGVVTSFVPVIVLAFIFKVVPPIDAIIAAATIRISACLVYYFIEPISFQPILGIPGTYMAFLSGNISNLRVPCSSVAQQAAGVEEGTPQGAVFSTIGVAVSIVVNLAVLTIGVLLGAQVIAMIPSSLVSALVYLVPALYGAMLMQMILYAPKVAVIAVPLGIITLFMSKQGIFDSSMAILISVFGSIIIGRILLKAGWLDDQQ</sequence>
<accession>A0A9D2SHQ0</accession>
<comment type="caution">
    <text evidence="2">The sequence shown here is derived from an EMBL/GenBank/DDBJ whole genome shotgun (WGS) entry which is preliminary data.</text>
</comment>
<feature type="transmembrane region" description="Helical" evidence="1">
    <location>
        <begin position="51"/>
        <end position="71"/>
    </location>
</feature>
<feature type="transmembrane region" description="Helical" evidence="1">
    <location>
        <begin position="119"/>
        <end position="141"/>
    </location>
</feature>
<keyword evidence="1" id="KW-0812">Transmembrane</keyword>
<feature type="transmembrane region" description="Helical" evidence="1">
    <location>
        <begin position="25"/>
        <end position="45"/>
    </location>
</feature>
<organism evidence="2 3">
    <name type="scientific">Candidatus Enterocloster excrementipullorum</name>
    <dbReference type="NCBI Taxonomy" id="2838559"/>
    <lineage>
        <taxon>Bacteria</taxon>
        <taxon>Bacillati</taxon>
        <taxon>Bacillota</taxon>
        <taxon>Clostridia</taxon>
        <taxon>Lachnospirales</taxon>
        <taxon>Lachnospiraceae</taxon>
        <taxon>Enterocloster</taxon>
    </lineage>
</organism>
<proteinExistence type="predicted"/>
<feature type="transmembrane region" description="Helical" evidence="1">
    <location>
        <begin position="174"/>
        <end position="194"/>
    </location>
</feature>
<dbReference type="AlphaFoldDB" id="A0A9D2SHQ0"/>
<feature type="transmembrane region" description="Helical" evidence="1">
    <location>
        <begin position="147"/>
        <end position="167"/>
    </location>
</feature>
<evidence type="ECO:0000313" key="2">
    <source>
        <dbReference type="EMBL" id="HJC06635.1"/>
    </source>
</evidence>
<dbReference type="Proteomes" id="UP000823910">
    <property type="component" value="Unassembled WGS sequence"/>
</dbReference>
<protein>
    <submittedName>
        <fullName evidence="2">Uncharacterized protein</fullName>
    </submittedName>
</protein>
<feature type="transmembrane region" description="Helical" evidence="1">
    <location>
        <begin position="200"/>
        <end position="222"/>
    </location>
</feature>
<name>A0A9D2SHQ0_9FIRM</name>
<reference evidence="2" key="1">
    <citation type="journal article" date="2021" name="PeerJ">
        <title>Extensive microbial diversity within the chicken gut microbiome revealed by metagenomics and culture.</title>
        <authorList>
            <person name="Gilroy R."/>
            <person name="Ravi A."/>
            <person name="Getino M."/>
            <person name="Pursley I."/>
            <person name="Horton D.L."/>
            <person name="Alikhan N.F."/>
            <person name="Baker D."/>
            <person name="Gharbi K."/>
            <person name="Hall N."/>
            <person name="Watson M."/>
            <person name="Adriaenssens E.M."/>
            <person name="Foster-Nyarko E."/>
            <person name="Jarju S."/>
            <person name="Secka A."/>
            <person name="Antonio M."/>
            <person name="Oren A."/>
            <person name="Chaudhuri R.R."/>
            <person name="La Ragione R."/>
            <person name="Hildebrand F."/>
            <person name="Pallen M.J."/>
        </authorList>
    </citation>
    <scope>NUCLEOTIDE SEQUENCE</scope>
    <source>
        <strain evidence="2">CHK180-15479</strain>
    </source>
</reference>
<keyword evidence="1" id="KW-0472">Membrane</keyword>